<dbReference type="InterPro" id="IPR011008">
    <property type="entry name" value="Dimeric_a/b-barrel"/>
</dbReference>
<name>A0ABX2IKQ0_9RHOO</name>
<sequence>MSITIFASVEAKADAVTAVETALRAMLEPTRAEPGCLSYELFASRDAPGIFHLLETYTDDAALAAHHASAHFAGLVASIGDKLMREIRIERIAELEA</sequence>
<keyword evidence="2" id="KW-0560">Oxidoreductase</keyword>
<dbReference type="GO" id="GO:0004497">
    <property type="term" value="F:monooxygenase activity"/>
    <property type="evidence" value="ECO:0007669"/>
    <property type="project" value="UniProtKB-KW"/>
</dbReference>
<dbReference type="RefSeq" id="WP_170021088.1">
    <property type="nucleotide sequence ID" value="NZ_JABCSC020000001.1"/>
</dbReference>
<dbReference type="InterPro" id="IPR007138">
    <property type="entry name" value="ABM_dom"/>
</dbReference>
<proteinExistence type="predicted"/>
<keyword evidence="3" id="KW-1185">Reference proteome</keyword>
<evidence type="ECO:0000313" key="2">
    <source>
        <dbReference type="EMBL" id="NSL54610.1"/>
    </source>
</evidence>
<dbReference type="PROSITE" id="PS51725">
    <property type="entry name" value="ABM"/>
    <property type="match status" value="1"/>
</dbReference>
<dbReference type="InterPro" id="IPR050744">
    <property type="entry name" value="AI-2_Isomerase_LsrG"/>
</dbReference>
<accession>A0ABX2IKQ0</accession>
<dbReference type="SUPFAM" id="SSF54909">
    <property type="entry name" value="Dimeric alpha+beta barrel"/>
    <property type="match status" value="1"/>
</dbReference>
<organism evidence="2 3">
    <name type="scientific">Uliginosibacterium aquaticum</name>
    <dbReference type="NCBI Taxonomy" id="2731212"/>
    <lineage>
        <taxon>Bacteria</taxon>
        <taxon>Pseudomonadati</taxon>
        <taxon>Pseudomonadota</taxon>
        <taxon>Betaproteobacteria</taxon>
        <taxon>Rhodocyclales</taxon>
        <taxon>Zoogloeaceae</taxon>
        <taxon>Uliginosibacterium</taxon>
    </lineage>
</organism>
<dbReference type="PANTHER" id="PTHR33336">
    <property type="entry name" value="QUINOL MONOOXYGENASE YGIN-RELATED"/>
    <property type="match status" value="1"/>
</dbReference>
<dbReference type="Proteomes" id="UP000778523">
    <property type="component" value="Unassembled WGS sequence"/>
</dbReference>
<gene>
    <name evidence="2" type="ORF">HJ583_006215</name>
</gene>
<dbReference type="Gene3D" id="3.30.70.100">
    <property type="match status" value="1"/>
</dbReference>
<feature type="domain" description="ABM" evidence="1">
    <location>
        <begin position="3"/>
        <end position="91"/>
    </location>
</feature>
<dbReference type="EMBL" id="JABCSC020000001">
    <property type="protein sequence ID" value="NSL54610.1"/>
    <property type="molecule type" value="Genomic_DNA"/>
</dbReference>
<dbReference type="PANTHER" id="PTHR33336:SF3">
    <property type="entry name" value="ABM DOMAIN-CONTAINING PROTEIN"/>
    <property type="match status" value="1"/>
</dbReference>
<evidence type="ECO:0000313" key="3">
    <source>
        <dbReference type="Proteomes" id="UP000778523"/>
    </source>
</evidence>
<evidence type="ECO:0000259" key="1">
    <source>
        <dbReference type="PROSITE" id="PS51725"/>
    </source>
</evidence>
<reference evidence="2 3" key="1">
    <citation type="submission" date="2020-06" db="EMBL/GenBank/DDBJ databases">
        <title>Draft genome of Uliginosibacterium sp. IMCC34675.</title>
        <authorList>
            <person name="Song J."/>
        </authorList>
    </citation>
    <scope>NUCLEOTIDE SEQUENCE [LARGE SCALE GENOMIC DNA]</scope>
    <source>
        <strain evidence="2 3">IMCC34675</strain>
    </source>
</reference>
<comment type="caution">
    <text evidence="2">The sequence shown here is derived from an EMBL/GenBank/DDBJ whole genome shotgun (WGS) entry which is preliminary data.</text>
</comment>
<dbReference type="Pfam" id="PF03992">
    <property type="entry name" value="ABM"/>
    <property type="match status" value="1"/>
</dbReference>
<keyword evidence="2" id="KW-0503">Monooxygenase</keyword>
<protein>
    <submittedName>
        <fullName evidence="2">Antibiotic biosynthesis monooxygenase</fullName>
    </submittedName>
</protein>